<evidence type="ECO:0000259" key="1">
    <source>
        <dbReference type="PROSITE" id="PS51145"/>
    </source>
</evidence>
<dbReference type="Gene3D" id="2.60.220.30">
    <property type="match status" value="1"/>
</dbReference>
<evidence type="ECO:0000313" key="3">
    <source>
        <dbReference type="Proteomes" id="UP000009309"/>
    </source>
</evidence>
<dbReference type="InterPro" id="IPR000906">
    <property type="entry name" value="ZU5_dom"/>
</dbReference>
<comment type="caution">
    <text evidence="2">The sequence shown here is derived from an EMBL/GenBank/DDBJ whole genome shotgun (WGS) entry which is preliminary data.</text>
</comment>
<dbReference type="AlphaFoldDB" id="I2GLE9"/>
<keyword evidence="3" id="KW-1185">Reference proteome</keyword>
<gene>
    <name evidence="2" type="ORF">BN8_03925</name>
</gene>
<dbReference type="PROSITE" id="PS51145">
    <property type="entry name" value="ZU5"/>
    <property type="match status" value="1"/>
</dbReference>
<dbReference type="STRING" id="1185876.BN8_03925"/>
<organism evidence="2 3">
    <name type="scientific">Fibrisoma limi BUZ 3</name>
    <dbReference type="NCBI Taxonomy" id="1185876"/>
    <lineage>
        <taxon>Bacteria</taxon>
        <taxon>Pseudomonadati</taxon>
        <taxon>Bacteroidota</taxon>
        <taxon>Cytophagia</taxon>
        <taxon>Cytophagales</taxon>
        <taxon>Spirosomataceae</taxon>
        <taxon>Fibrisoma</taxon>
    </lineage>
</organism>
<accession>I2GLE9</accession>
<dbReference type="eggNOG" id="ENOG50320F4">
    <property type="taxonomic scope" value="Bacteria"/>
</dbReference>
<proteinExistence type="predicted"/>
<feature type="domain" description="ZU5" evidence="1">
    <location>
        <begin position="67"/>
        <end position="194"/>
    </location>
</feature>
<dbReference type="OrthoDB" id="770607at2"/>
<evidence type="ECO:0000313" key="2">
    <source>
        <dbReference type="EMBL" id="CCH54725.1"/>
    </source>
</evidence>
<dbReference type="RefSeq" id="WP_009283301.1">
    <property type="nucleotide sequence ID" value="NZ_CAIT01000007.1"/>
</dbReference>
<reference evidence="2 3" key="1">
    <citation type="journal article" date="2012" name="J. Bacteriol.">
        <title>Genome Sequence of the Filamentous Bacterium Fibrisoma limi BUZ 3T.</title>
        <authorList>
            <person name="Filippini M."/>
            <person name="Qi W."/>
            <person name="Jaenicke S."/>
            <person name="Goesmann A."/>
            <person name="Smits T.H."/>
            <person name="Bagheri H.C."/>
        </authorList>
    </citation>
    <scope>NUCLEOTIDE SEQUENCE [LARGE SCALE GENOMIC DNA]</scope>
    <source>
        <strain evidence="3">BUZ 3T</strain>
    </source>
</reference>
<name>I2GLE9_9BACT</name>
<protein>
    <submittedName>
        <fullName evidence="2">VCBS</fullName>
    </submittedName>
</protein>
<sequence length="428" mass="46717">MTTTHTSTRPRFRAALFPFSLVACFGLLFTSCKKEVDVVTPKPPVEVPTNPQTPVGAVTPVATPEGTAITATIGPAGGTLESADKRLRVTIPAGALSSNQTISVQPLTQNHCPLGTGKSFRLTPHGLTFSKPATISFHYDDKDVNGSAPQLLRVAFQNDKGSWQSPATRGIDTTARLVTVQTTHFSDWGLFHRMEVSPDHAFVSPGEEVKLKVLEVPINPYEKEDDQLVPIPYYVPSKYIERWVLYGDGVLVHRLNEGTYFAPKQIPADNPETITVFLNQSTTIDGQVFKDLRLVSNIFVAPEGISFQVSKDDWKTFPGGANVGSGNNLIAGKIGEEHVQVIWTGTPTGTYSWTAGPSVSFLYVNGLFHRSHMYFKEVSGGSLRVNNDHPDWVVGTFTLTRAGWYDVAPVPPAHGTSSIKGVFRVKRL</sequence>
<dbReference type="EMBL" id="CAIT01000007">
    <property type="protein sequence ID" value="CCH54725.1"/>
    <property type="molecule type" value="Genomic_DNA"/>
</dbReference>
<dbReference type="Proteomes" id="UP000009309">
    <property type="component" value="Unassembled WGS sequence"/>
</dbReference>